<keyword evidence="3" id="KW-1185">Reference proteome</keyword>
<dbReference type="AlphaFoldDB" id="A0A0B4ETV7"/>
<sequence>MAEELRKQRKAGKNRPLQHGGVITVADGRKMVRQSDHKEEDAARQMLERVAKRRHNAMKRAFEAAAKAARKRRLEGILEPLYIVDSIGGGRHLRRG</sequence>
<dbReference type="HOGENOM" id="CLU_2360167_0_0_1"/>
<organism evidence="2 3">
    <name type="scientific">Metarhizium anisopliae (strain ARSEF 549)</name>
    <dbReference type="NCBI Taxonomy" id="3151832"/>
    <lineage>
        <taxon>Eukaryota</taxon>
        <taxon>Fungi</taxon>
        <taxon>Dikarya</taxon>
        <taxon>Ascomycota</taxon>
        <taxon>Pezizomycotina</taxon>
        <taxon>Sordariomycetes</taxon>
        <taxon>Hypocreomycetidae</taxon>
        <taxon>Hypocreales</taxon>
        <taxon>Clavicipitaceae</taxon>
        <taxon>Metarhizium</taxon>
    </lineage>
</organism>
<dbReference type="EMBL" id="AZNF01000035">
    <property type="protein sequence ID" value="KID59212.1"/>
    <property type="molecule type" value="Genomic_DNA"/>
</dbReference>
<dbReference type="VEuPathDB" id="FungiDB:MAN_10845"/>
<evidence type="ECO:0000313" key="3">
    <source>
        <dbReference type="Proteomes" id="UP000031186"/>
    </source>
</evidence>
<protein>
    <submittedName>
        <fullName evidence="2">Uncharacterized protein</fullName>
    </submittedName>
</protein>
<feature type="region of interest" description="Disordered" evidence="1">
    <location>
        <begin position="1"/>
        <end position="22"/>
    </location>
</feature>
<reference evidence="2 3" key="1">
    <citation type="journal article" date="2014" name="Proc. Natl. Acad. Sci. U.S.A.">
        <title>Trajectory and genomic determinants of fungal-pathogen speciation and host adaptation.</title>
        <authorList>
            <person name="Hu X."/>
            <person name="Xiao G."/>
            <person name="Zheng P."/>
            <person name="Shang Y."/>
            <person name="Su Y."/>
            <person name="Zhang X."/>
            <person name="Liu X."/>
            <person name="Zhan S."/>
            <person name="St Leger R.J."/>
            <person name="Wang C."/>
        </authorList>
    </citation>
    <scope>NUCLEOTIDE SEQUENCE [LARGE SCALE GENOMIC DNA]</scope>
    <source>
        <strain evidence="2 3">ARSEF 549</strain>
    </source>
</reference>
<comment type="caution">
    <text evidence="2">The sequence shown here is derived from an EMBL/GenBank/DDBJ whole genome shotgun (WGS) entry which is preliminary data.</text>
</comment>
<gene>
    <name evidence="2" type="ORF">MAN_10845</name>
</gene>
<accession>A0A0B4ETV7</accession>
<proteinExistence type="predicted"/>
<evidence type="ECO:0000313" key="2">
    <source>
        <dbReference type="EMBL" id="KID59212.1"/>
    </source>
</evidence>
<name>A0A0B4ETV7_METAF</name>
<evidence type="ECO:0000256" key="1">
    <source>
        <dbReference type="SAM" id="MobiDB-lite"/>
    </source>
</evidence>
<dbReference type="Proteomes" id="UP000031186">
    <property type="component" value="Unassembled WGS sequence"/>
</dbReference>
<feature type="non-terminal residue" evidence="2">
    <location>
        <position position="1"/>
    </location>
</feature>